<name>A0A0A9ABI0_ARUDO</name>
<evidence type="ECO:0000313" key="1">
    <source>
        <dbReference type="EMBL" id="JAD47293.1"/>
    </source>
</evidence>
<organism evidence="1">
    <name type="scientific">Arundo donax</name>
    <name type="common">Giant reed</name>
    <name type="synonym">Donax arundinaceus</name>
    <dbReference type="NCBI Taxonomy" id="35708"/>
    <lineage>
        <taxon>Eukaryota</taxon>
        <taxon>Viridiplantae</taxon>
        <taxon>Streptophyta</taxon>
        <taxon>Embryophyta</taxon>
        <taxon>Tracheophyta</taxon>
        <taxon>Spermatophyta</taxon>
        <taxon>Magnoliopsida</taxon>
        <taxon>Liliopsida</taxon>
        <taxon>Poales</taxon>
        <taxon>Poaceae</taxon>
        <taxon>PACMAD clade</taxon>
        <taxon>Arundinoideae</taxon>
        <taxon>Arundineae</taxon>
        <taxon>Arundo</taxon>
    </lineage>
</organism>
<proteinExistence type="predicted"/>
<dbReference type="EMBL" id="GBRH01250602">
    <property type="protein sequence ID" value="JAD47293.1"/>
    <property type="molecule type" value="Transcribed_RNA"/>
</dbReference>
<protein>
    <submittedName>
        <fullName evidence="1">Uncharacterized protein</fullName>
    </submittedName>
</protein>
<reference evidence="1" key="1">
    <citation type="submission" date="2014-09" db="EMBL/GenBank/DDBJ databases">
        <authorList>
            <person name="Magalhaes I.L.F."/>
            <person name="Oliveira U."/>
            <person name="Santos F.R."/>
            <person name="Vidigal T.H.D.A."/>
            <person name="Brescovit A.D."/>
            <person name="Santos A.J."/>
        </authorList>
    </citation>
    <scope>NUCLEOTIDE SEQUENCE</scope>
    <source>
        <tissue evidence="1">Shoot tissue taken approximately 20 cm above the soil surface</tissue>
    </source>
</reference>
<dbReference type="AlphaFoldDB" id="A0A0A9ABI0"/>
<accession>A0A0A9ABI0</accession>
<sequence length="27" mass="3345">MIQSSFLVLRNQRKSNCHIQLLLYFYE</sequence>
<reference evidence="1" key="2">
    <citation type="journal article" date="2015" name="Data Brief">
        <title>Shoot transcriptome of the giant reed, Arundo donax.</title>
        <authorList>
            <person name="Barrero R.A."/>
            <person name="Guerrero F.D."/>
            <person name="Moolhuijzen P."/>
            <person name="Goolsby J.A."/>
            <person name="Tidwell J."/>
            <person name="Bellgard S.E."/>
            <person name="Bellgard M.I."/>
        </authorList>
    </citation>
    <scope>NUCLEOTIDE SEQUENCE</scope>
    <source>
        <tissue evidence="1">Shoot tissue taken approximately 20 cm above the soil surface</tissue>
    </source>
</reference>